<evidence type="ECO:0000313" key="2">
    <source>
        <dbReference type="Proteomes" id="UP000257109"/>
    </source>
</evidence>
<evidence type="ECO:0000313" key="1">
    <source>
        <dbReference type="EMBL" id="RDY06498.1"/>
    </source>
</evidence>
<dbReference type="AlphaFoldDB" id="A0A371HUN7"/>
<reference evidence="1" key="1">
    <citation type="submission" date="2018-05" db="EMBL/GenBank/DDBJ databases">
        <title>Draft genome of Mucuna pruriens seed.</title>
        <authorList>
            <person name="Nnadi N.E."/>
            <person name="Vos R."/>
            <person name="Hasami M.H."/>
            <person name="Devisetty U.K."/>
            <person name="Aguiy J.C."/>
        </authorList>
    </citation>
    <scope>NUCLEOTIDE SEQUENCE [LARGE SCALE GENOMIC DNA]</scope>
    <source>
        <strain evidence="1">JCA_2017</strain>
    </source>
</reference>
<gene>
    <name evidence="1" type="ORF">CR513_09490</name>
</gene>
<dbReference type="InterPro" id="IPR043128">
    <property type="entry name" value="Rev_trsase/Diguanyl_cyclase"/>
</dbReference>
<feature type="non-terminal residue" evidence="1">
    <location>
        <position position="1"/>
    </location>
</feature>
<protein>
    <recommendedName>
        <fullName evidence="3">Reverse transcriptase domain-containing protein</fullName>
    </recommendedName>
</protein>
<dbReference type="InterPro" id="IPR043502">
    <property type="entry name" value="DNA/RNA_pol_sf"/>
</dbReference>
<dbReference type="EMBL" id="QJKJ01001675">
    <property type="protein sequence ID" value="RDY06498.1"/>
    <property type="molecule type" value="Genomic_DNA"/>
</dbReference>
<dbReference type="Gene3D" id="3.30.70.270">
    <property type="match status" value="1"/>
</dbReference>
<proteinExistence type="predicted"/>
<organism evidence="1 2">
    <name type="scientific">Mucuna pruriens</name>
    <name type="common">Velvet bean</name>
    <name type="synonym">Dolichos pruriens</name>
    <dbReference type="NCBI Taxonomy" id="157652"/>
    <lineage>
        <taxon>Eukaryota</taxon>
        <taxon>Viridiplantae</taxon>
        <taxon>Streptophyta</taxon>
        <taxon>Embryophyta</taxon>
        <taxon>Tracheophyta</taxon>
        <taxon>Spermatophyta</taxon>
        <taxon>Magnoliopsida</taxon>
        <taxon>eudicotyledons</taxon>
        <taxon>Gunneridae</taxon>
        <taxon>Pentapetalae</taxon>
        <taxon>rosids</taxon>
        <taxon>fabids</taxon>
        <taxon>Fabales</taxon>
        <taxon>Fabaceae</taxon>
        <taxon>Papilionoideae</taxon>
        <taxon>50 kb inversion clade</taxon>
        <taxon>NPAAA clade</taxon>
        <taxon>indigoferoid/millettioid clade</taxon>
        <taxon>Phaseoleae</taxon>
        <taxon>Mucuna</taxon>
    </lineage>
</organism>
<accession>A0A371HUN7</accession>
<sequence>MERMKSFAKEDNLLNFNTKRVKTRENDDLDTIMDIEEVQEGNLHRNLKGMELTMPLNGQSKSSYNSKQHMNDIGSMHKKYNRPREDEVYAIRHIEDMHVNLVPQTSAQRRTSCKGFSNLVKDLRQNYDADLYAYLDDNQKLPIIIANNLQSEQEERLLKVLRQHRKAIGWTLVDLPRINSSICMHRILLEEEVRLVFMNDFTMYVPSFDACLESLFGVLDRCIETNPMLNFENVISCEAIVLGNLVSSRGIEVDRTKIDIIASLSHATSVREIRHYKIVRLRYST</sequence>
<keyword evidence="2" id="KW-1185">Reference proteome</keyword>
<name>A0A371HUN7_MUCPR</name>
<comment type="caution">
    <text evidence="1">The sequence shown here is derived from an EMBL/GenBank/DDBJ whole genome shotgun (WGS) entry which is preliminary data.</text>
</comment>
<dbReference type="SUPFAM" id="SSF56672">
    <property type="entry name" value="DNA/RNA polymerases"/>
    <property type="match status" value="1"/>
</dbReference>
<evidence type="ECO:0008006" key="3">
    <source>
        <dbReference type="Google" id="ProtNLM"/>
    </source>
</evidence>
<dbReference type="Proteomes" id="UP000257109">
    <property type="component" value="Unassembled WGS sequence"/>
</dbReference>